<dbReference type="EMBL" id="AZAC01000001">
    <property type="protein sequence ID" value="KIX16026.1"/>
    <property type="molecule type" value="Genomic_DNA"/>
</dbReference>
<dbReference type="AlphaFoldDB" id="A0A0D2JK84"/>
<accession>A0A0D2JK84</accession>
<comment type="caution">
    <text evidence="1">The sequence shown here is derived from an EMBL/GenBank/DDBJ whole genome shotgun (WGS) entry which is preliminary data.</text>
</comment>
<evidence type="ECO:0008006" key="3">
    <source>
        <dbReference type="Google" id="ProtNLM"/>
    </source>
</evidence>
<evidence type="ECO:0000313" key="2">
    <source>
        <dbReference type="Proteomes" id="UP000032233"/>
    </source>
</evidence>
<name>A0A0D2JK84_9BACT</name>
<proteinExistence type="predicted"/>
<reference evidence="1 2" key="1">
    <citation type="submission" date="2013-11" db="EMBL/GenBank/DDBJ databases">
        <title>Metagenomic analysis of a methanogenic consortium involved in long chain n-alkane degradation.</title>
        <authorList>
            <person name="Davidova I.A."/>
            <person name="Callaghan A.V."/>
            <person name="Wawrik B."/>
            <person name="Pruitt S."/>
            <person name="Marks C."/>
            <person name="Duncan K.E."/>
            <person name="Suflita J.M."/>
        </authorList>
    </citation>
    <scope>NUCLEOTIDE SEQUENCE [LARGE SCALE GENOMIC DNA]</scope>
    <source>
        <strain evidence="1 2">SPR</strain>
    </source>
</reference>
<gene>
    <name evidence="1" type="ORF">X474_00295</name>
</gene>
<evidence type="ECO:0000313" key="1">
    <source>
        <dbReference type="EMBL" id="KIX16026.1"/>
    </source>
</evidence>
<dbReference type="Proteomes" id="UP000032233">
    <property type="component" value="Unassembled WGS sequence"/>
</dbReference>
<protein>
    <recommendedName>
        <fullName evidence="3">DUF4352 domain-containing protein</fullName>
    </recommendedName>
</protein>
<dbReference type="InParanoid" id="A0A0D2JK84"/>
<keyword evidence="2" id="KW-1185">Reference proteome</keyword>
<organism evidence="1 2">
    <name type="scientific">Dethiosulfatarculus sandiegensis</name>
    <dbReference type="NCBI Taxonomy" id="1429043"/>
    <lineage>
        <taxon>Bacteria</taxon>
        <taxon>Pseudomonadati</taxon>
        <taxon>Thermodesulfobacteriota</taxon>
        <taxon>Desulfarculia</taxon>
        <taxon>Desulfarculales</taxon>
        <taxon>Desulfarculaceae</taxon>
        <taxon>Dethiosulfatarculus</taxon>
    </lineage>
</organism>
<dbReference type="STRING" id="1429043.X474_00295"/>
<sequence>MVLALAAFFMAGCAATKPTPPKPESFACAAKGNLVRSLVPEAKLTGFDCHFAKYKNVKSLYFRVSLKNVSSEPQRFRVNIFLENGKAVGGLVPRKGKPPVLKPGQEVTVKYPVQGMDQKPKSVTLMVKSASY</sequence>